<evidence type="ECO:0000313" key="6">
    <source>
        <dbReference type="Proteomes" id="UP000069620"/>
    </source>
</evidence>
<evidence type="ECO:0000313" key="5">
    <source>
        <dbReference type="EMBL" id="GAS91682.1"/>
    </source>
</evidence>
<feature type="domain" description="Carbohydrate kinase PfkB" evidence="4">
    <location>
        <begin position="2"/>
        <end position="286"/>
    </location>
</feature>
<evidence type="ECO:0000256" key="1">
    <source>
        <dbReference type="ARBA" id="ARBA00010688"/>
    </source>
</evidence>
<evidence type="ECO:0000256" key="2">
    <source>
        <dbReference type="ARBA" id="ARBA00022679"/>
    </source>
</evidence>
<dbReference type="InterPro" id="IPR011611">
    <property type="entry name" value="PfkB_dom"/>
</dbReference>
<dbReference type="PRINTS" id="PR00990">
    <property type="entry name" value="RIBOKINASE"/>
</dbReference>
<proteinExistence type="inferred from homology"/>
<dbReference type="STRING" id="146020.RMCB_5778"/>
<evidence type="ECO:0000259" key="4">
    <source>
        <dbReference type="Pfam" id="PF00294"/>
    </source>
</evidence>
<dbReference type="InterPro" id="IPR002139">
    <property type="entry name" value="Ribo/fructo_kinase"/>
</dbReference>
<dbReference type="AlphaFoldDB" id="A0A117I7G8"/>
<dbReference type="Proteomes" id="UP000069620">
    <property type="component" value="Unassembled WGS sequence"/>
</dbReference>
<dbReference type="SUPFAM" id="SSF53613">
    <property type="entry name" value="Ribokinase-like"/>
    <property type="match status" value="1"/>
</dbReference>
<dbReference type="GO" id="GO:0016301">
    <property type="term" value="F:kinase activity"/>
    <property type="evidence" value="ECO:0007669"/>
    <property type="project" value="UniProtKB-KW"/>
</dbReference>
<accession>A0A117I7G8</accession>
<keyword evidence="2" id="KW-0808">Transferase</keyword>
<dbReference type="PANTHER" id="PTHR10584:SF157">
    <property type="entry name" value="SULFOFRUCTOSE KINASE"/>
    <property type="match status" value="1"/>
</dbReference>
<dbReference type="InterPro" id="IPR002173">
    <property type="entry name" value="Carboh/pur_kinase_PfkB_CS"/>
</dbReference>
<dbReference type="GO" id="GO:0005829">
    <property type="term" value="C:cytosol"/>
    <property type="evidence" value="ECO:0007669"/>
    <property type="project" value="TreeGrafter"/>
</dbReference>
<reference evidence="6" key="1">
    <citation type="journal article" date="2016" name="Genome Announc.">
        <title>Draft Genome Sequences of Five Rapidly Growing Mycobacterium Species, M. thermoresistibile, M. fortuitum subsp. acetamidolyticum, M. canariasense, M. brisbanense, and M. novocastrense.</title>
        <authorList>
            <person name="Katahira K."/>
            <person name="Ogura Y."/>
            <person name="Gotoh Y."/>
            <person name="Hayashi T."/>
        </authorList>
    </citation>
    <scope>NUCLEOTIDE SEQUENCE [LARGE SCALE GENOMIC DNA]</scope>
    <source>
        <strain evidence="6">JCM15654</strain>
    </source>
</reference>
<name>A0A117I7G8_9MYCO</name>
<dbReference type="PROSITE" id="PS00583">
    <property type="entry name" value="PFKB_KINASES_1"/>
    <property type="match status" value="1"/>
</dbReference>
<dbReference type="InterPro" id="IPR029056">
    <property type="entry name" value="Ribokinase-like"/>
</dbReference>
<dbReference type="GO" id="GO:0006796">
    <property type="term" value="P:phosphate-containing compound metabolic process"/>
    <property type="evidence" value="ECO:0007669"/>
    <property type="project" value="UniProtKB-ARBA"/>
</dbReference>
<dbReference type="Gene3D" id="3.40.1190.20">
    <property type="match status" value="1"/>
</dbReference>
<dbReference type="Pfam" id="PF00294">
    <property type="entry name" value="PfkB"/>
    <property type="match status" value="1"/>
</dbReference>
<organism evidence="5 6">
    <name type="scientific">Mycolicibacterium brisbanense</name>
    <dbReference type="NCBI Taxonomy" id="146020"/>
    <lineage>
        <taxon>Bacteria</taxon>
        <taxon>Bacillati</taxon>
        <taxon>Actinomycetota</taxon>
        <taxon>Actinomycetes</taxon>
        <taxon>Mycobacteriales</taxon>
        <taxon>Mycobacteriaceae</taxon>
        <taxon>Mycolicibacterium</taxon>
    </lineage>
</organism>
<keyword evidence="3 5" id="KW-0418">Kinase</keyword>
<dbReference type="EMBL" id="BCSX01000051">
    <property type="protein sequence ID" value="GAS91682.1"/>
    <property type="molecule type" value="Genomic_DNA"/>
</dbReference>
<dbReference type="PANTHER" id="PTHR10584">
    <property type="entry name" value="SUGAR KINASE"/>
    <property type="match status" value="1"/>
</dbReference>
<keyword evidence="6" id="KW-1185">Reference proteome</keyword>
<evidence type="ECO:0000256" key="3">
    <source>
        <dbReference type="ARBA" id="ARBA00022777"/>
    </source>
</evidence>
<comment type="caution">
    <text evidence="5">The sequence shown here is derived from an EMBL/GenBank/DDBJ whole genome shotgun (WGS) entry which is preliminary data.</text>
</comment>
<sequence length="295" mass="30218">MSVMVVGQIGRDMVLQTPDLSGTGGSHPVRERREMLGGKGANQAVGLAQLGVPVGLIGVVGADEPGATALQQASSDGIDTAHVVRRGTTALLVSVVDDSANRLLLEHVPQHALLTPDDIDRGRAALLAADTVSVQLQQPIESTLRAARQGRQAGALVLADGAVDPDHSDELFELVHVFRADADEAELLAGEPVSTAAAATALASRILRKGPVLVALAIPGVGDLLVWRDGSRLFPLSSAPVVDRTGAGDAFMAGLIAALRRDADPVQAGHLATAAASATVGHLGGRPQLDGLRHA</sequence>
<reference evidence="6" key="2">
    <citation type="submission" date="2016-02" db="EMBL/GenBank/DDBJ databases">
        <title>Draft genome sequence of five rapidly growing Mycobacterium species.</title>
        <authorList>
            <person name="Katahira K."/>
            <person name="Gotou Y."/>
            <person name="Iida K."/>
            <person name="Ogura Y."/>
            <person name="Hayashi T."/>
        </authorList>
    </citation>
    <scope>NUCLEOTIDE SEQUENCE [LARGE SCALE GENOMIC DNA]</scope>
    <source>
        <strain evidence="6">JCM15654</strain>
    </source>
</reference>
<dbReference type="OrthoDB" id="7946249at2"/>
<comment type="similarity">
    <text evidence="1">Belongs to the carbohydrate kinase PfkB family.</text>
</comment>
<gene>
    <name evidence="5" type="ORF">RMCB_5778</name>
</gene>
<protein>
    <submittedName>
        <fullName evidence="5">Kinase, pfkB family</fullName>
    </submittedName>
</protein>